<dbReference type="Proteomes" id="UP000276133">
    <property type="component" value="Unassembled WGS sequence"/>
</dbReference>
<sequence>MHTISIKNIVFCFMLSLAIAGYVKSLKCYYCEDCTGIDLKKPKTFKKAVKRNCSGTQNFCIRAEQKMTNSYGKEQMKVVALGCTTECNAHAYANTGLKASCCTKNLCNLPKKKGGKGKGKGKGKGRKYGRSFEESVEEYDN</sequence>
<feature type="compositionally biased region" description="Basic residues" evidence="1">
    <location>
        <begin position="110"/>
        <end position="129"/>
    </location>
</feature>
<reference evidence="3 4" key="1">
    <citation type="journal article" date="2018" name="Sci. Rep.">
        <title>Genomic signatures of local adaptation to the degree of environmental predictability in rotifers.</title>
        <authorList>
            <person name="Franch-Gras L."/>
            <person name="Hahn C."/>
            <person name="Garcia-Roger E.M."/>
            <person name="Carmona M.J."/>
            <person name="Serra M."/>
            <person name="Gomez A."/>
        </authorList>
    </citation>
    <scope>NUCLEOTIDE SEQUENCE [LARGE SCALE GENOMIC DNA]</scope>
    <source>
        <strain evidence="3">HYR1</strain>
    </source>
</reference>
<dbReference type="EMBL" id="REGN01003097">
    <property type="protein sequence ID" value="RNA24550.1"/>
    <property type="molecule type" value="Genomic_DNA"/>
</dbReference>
<dbReference type="AlphaFoldDB" id="A0A3M7RMB0"/>
<feature type="region of interest" description="Disordered" evidence="1">
    <location>
        <begin position="109"/>
        <end position="141"/>
    </location>
</feature>
<feature type="signal peptide" evidence="2">
    <location>
        <begin position="1"/>
        <end position="25"/>
    </location>
</feature>
<feature type="chain" id="PRO_5018037263" description="UPAR/Ly6 domain-containing protein" evidence="2">
    <location>
        <begin position="26"/>
        <end position="141"/>
    </location>
</feature>
<proteinExistence type="predicted"/>
<dbReference type="InterPro" id="IPR045860">
    <property type="entry name" value="Snake_toxin-like_sf"/>
</dbReference>
<accession>A0A3M7RMB0</accession>
<dbReference type="Gene3D" id="2.10.60.10">
    <property type="entry name" value="CD59"/>
    <property type="match status" value="1"/>
</dbReference>
<gene>
    <name evidence="3" type="ORF">BpHYR1_030122</name>
</gene>
<evidence type="ECO:0000313" key="4">
    <source>
        <dbReference type="Proteomes" id="UP000276133"/>
    </source>
</evidence>
<comment type="caution">
    <text evidence="3">The sequence shown here is derived from an EMBL/GenBank/DDBJ whole genome shotgun (WGS) entry which is preliminary data.</text>
</comment>
<keyword evidence="2" id="KW-0732">Signal</keyword>
<evidence type="ECO:0000256" key="2">
    <source>
        <dbReference type="SAM" id="SignalP"/>
    </source>
</evidence>
<name>A0A3M7RMB0_BRAPC</name>
<evidence type="ECO:0000313" key="3">
    <source>
        <dbReference type="EMBL" id="RNA24550.1"/>
    </source>
</evidence>
<protein>
    <recommendedName>
        <fullName evidence="5">UPAR/Ly6 domain-containing protein</fullName>
    </recommendedName>
</protein>
<evidence type="ECO:0008006" key="5">
    <source>
        <dbReference type="Google" id="ProtNLM"/>
    </source>
</evidence>
<evidence type="ECO:0000256" key="1">
    <source>
        <dbReference type="SAM" id="MobiDB-lite"/>
    </source>
</evidence>
<keyword evidence="4" id="KW-1185">Reference proteome</keyword>
<dbReference type="SUPFAM" id="SSF57302">
    <property type="entry name" value="Snake toxin-like"/>
    <property type="match status" value="1"/>
</dbReference>
<organism evidence="3 4">
    <name type="scientific">Brachionus plicatilis</name>
    <name type="common">Marine rotifer</name>
    <name type="synonym">Brachionus muelleri</name>
    <dbReference type="NCBI Taxonomy" id="10195"/>
    <lineage>
        <taxon>Eukaryota</taxon>
        <taxon>Metazoa</taxon>
        <taxon>Spiralia</taxon>
        <taxon>Gnathifera</taxon>
        <taxon>Rotifera</taxon>
        <taxon>Eurotatoria</taxon>
        <taxon>Monogononta</taxon>
        <taxon>Pseudotrocha</taxon>
        <taxon>Ploima</taxon>
        <taxon>Brachionidae</taxon>
        <taxon>Brachionus</taxon>
    </lineage>
</organism>